<evidence type="ECO:0000313" key="2">
    <source>
        <dbReference type="Proteomes" id="UP001147746"/>
    </source>
</evidence>
<proteinExistence type="predicted"/>
<reference evidence="1" key="1">
    <citation type="submission" date="2022-12" db="EMBL/GenBank/DDBJ databases">
        <authorList>
            <person name="Petersen C."/>
        </authorList>
    </citation>
    <scope>NUCLEOTIDE SEQUENCE</scope>
    <source>
        <strain evidence="1">IBT 21472</strain>
    </source>
</reference>
<reference evidence="1" key="2">
    <citation type="journal article" date="2023" name="IMA Fungus">
        <title>Comparative genomic study of the Penicillium genus elucidates a diverse pangenome and 15 lateral gene transfer events.</title>
        <authorList>
            <person name="Petersen C."/>
            <person name="Sorensen T."/>
            <person name="Nielsen M.R."/>
            <person name="Sondergaard T.E."/>
            <person name="Sorensen J.L."/>
            <person name="Fitzpatrick D.A."/>
            <person name="Frisvad J.C."/>
            <person name="Nielsen K.L."/>
        </authorList>
    </citation>
    <scope>NUCLEOTIDE SEQUENCE</scope>
    <source>
        <strain evidence="1">IBT 21472</strain>
    </source>
</reference>
<name>A0A9W9QC46_9EURO</name>
<dbReference type="OrthoDB" id="269872at2759"/>
<dbReference type="Gene3D" id="3.40.50.150">
    <property type="entry name" value="Vaccinia Virus protein VP39"/>
    <property type="match status" value="1"/>
</dbReference>
<accession>A0A9W9QC46</accession>
<dbReference type="EMBL" id="JAPZBO010000001">
    <property type="protein sequence ID" value="KAJ5330961.1"/>
    <property type="molecule type" value="Genomic_DNA"/>
</dbReference>
<dbReference type="PANTHER" id="PTHR18895:SF74">
    <property type="entry name" value="MTRF1L RELEASE FACTOR GLUTAMINE METHYLTRANSFERASE"/>
    <property type="match status" value="1"/>
</dbReference>
<dbReference type="InterPro" id="IPR002052">
    <property type="entry name" value="DNA_methylase_N6_adenine_CS"/>
</dbReference>
<dbReference type="InterPro" id="IPR050320">
    <property type="entry name" value="N5-glutamine_MTase"/>
</dbReference>
<protein>
    <recommendedName>
        <fullName evidence="3">S-adenosyl-L-methionine-dependent methyltransferase</fullName>
    </recommendedName>
</protein>
<dbReference type="GO" id="GO:0008168">
    <property type="term" value="F:methyltransferase activity"/>
    <property type="evidence" value="ECO:0007669"/>
    <property type="project" value="InterPro"/>
</dbReference>
<sequence>MPRIPVSVLIQAHRQNPLLPLLLKECRSLDSARNELRWLRERALRDSQSRTRLKGSRLGWRMRLRSMCLWRSRGFPLQYILGDQPFGDLEILCRRGALIPRPETESYTLEAARLIRQSLENHHGPKLPRPRSLRVLDLCTGTGCIALLLHALLSSHFKDMTILGVDISPLALDLAQKNLDHNINHGLLSCRASADLHFQRANVLGRGDDSIPAVEEILPKYFSQPTVSSESTGTGCDLLISNPPYISTSDFRDGTTARSVRLFEPRLALVPSASDFTENTYDRPEDIFYRHILALSLKLQAKITVLECGDMRQAVRVVEMYTAMISSDLEDSSAEIWPSAEPDLAANGFHPYDGSRCVIIKRQAK</sequence>
<organism evidence="1 2">
    <name type="scientific">Penicillium atrosanguineum</name>
    <dbReference type="NCBI Taxonomy" id="1132637"/>
    <lineage>
        <taxon>Eukaryota</taxon>
        <taxon>Fungi</taxon>
        <taxon>Dikarya</taxon>
        <taxon>Ascomycota</taxon>
        <taxon>Pezizomycotina</taxon>
        <taxon>Eurotiomycetes</taxon>
        <taxon>Eurotiomycetidae</taxon>
        <taxon>Eurotiales</taxon>
        <taxon>Aspergillaceae</taxon>
        <taxon>Penicillium</taxon>
    </lineage>
</organism>
<dbReference type="PROSITE" id="PS00092">
    <property type="entry name" value="N6_MTASE"/>
    <property type="match status" value="1"/>
</dbReference>
<dbReference type="AlphaFoldDB" id="A0A9W9QC46"/>
<comment type="caution">
    <text evidence="1">The sequence shown here is derived from an EMBL/GenBank/DDBJ whole genome shotgun (WGS) entry which is preliminary data.</text>
</comment>
<dbReference type="Proteomes" id="UP001147746">
    <property type="component" value="Unassembled WGS sequence"/>
</dbReference>
<dbReference type="InterPro" id="IPR029063">
    <property type="entry name" value="SAM-dependent_MTases_sf"/>
</dbReference>
<dbReference type="PANTHER" id="PTHR18895">
    <property type="entry name" value="HEMK METHYLTRANSFERASE"/>
    <property type="match status" value="1"/>
</dbReference>
<keyword evidence="2" id="KW-1185">Reference proteome</keyword>
<dbReference type="GO" id="GO:0003676">
    <property type="term" value="F:nucleic acid binding"/>
    <property type="evidence" value="ECO:0007669"/>
    <property type="project" value="InterPro"/>
</dbReference>
<gene>
    <name evidence="1" type="ORF">N7476_000744</name>
</gene>
<evidence type="ECO:0008006" key="3">
    <source>
        <dbReference type="Google" id="ProtNLM"/>
    </source>
</evidence>
<evidence type="ECO:0000313" key="1">
    <source>
        <dbReference type="EMBL" id="KAJ5330961.1"/>
    </source>
</evidence>
<dbReference type="GO" id="GO:0032259">
    <property type="term" value="P:methylation"/>
    <property type="evidence" value="ECO:0007669"/>
    <property type="project" value="InterPro"/>
</dbReference>
<dbReference type="GO" id="GO:0005739">
    <property type="term" value="C:mitochondrion"/>
    <property type="evidence" value="ECO:0007669"/>
    <property type="project" value="TreeGrafter"/>
</dbReference>
<dbReference type="SUPFAM" id="SSF53335">
    <property type="entry name" value="S-adenosyl-L-methionine-dependent methyltransferases"/>
    <property type="match status" value="1"/>
</dbReference>